<feature type="transmembrane region" description="Helical" evidence="6">
    <location>
        <begin position="6"/>
        <end position="24"/>
    </location>
</feature>
<feature type="transmembrane region" description="Helical" evidence="6">
    <location>
        <begin position="169"/>
        <end position="188"/>
    </location>
</feature>
<keyword evidence="3 6" id="KW-0812">Transmembrane</keyword>
<evidence type="ECO:0000256" key="3">
    <source>
        <dbReference type="ARBA" id="ARBA00022692"/>
    </source>
</evidence>
<evidence type="ECO:0000256" key="2">
    <source>
        <dbReference type="ARBA" id="ARBA00013977"/>
    </source>
</evidence>
<comment type="caution">
    <text evidence="7">The sequence shown here is derived from an EMBL/GenBank/DDBJ whole genome shotgun (WGS) entry which is preliminary data.</text>
</comment>
<dbReference type="PANTHER" id="PTHR13628:SF1">
    <property type="entry name" value="TRANSMEMBRANE PROTEIN 267"/>
    <property type="match status" value="1"/>
</dbReference>
<evidence type="ECO:0000256" key="6">
    <source>
        <dbReference type="SAM" id="Phobius"/>
    </source>
</evidence>
<keyword evidence="8" id="KW-1185">Reference proteome</keyword>
<accession>A0ABR3H161</accession>
<reference evidence="7 8" key="1">
    <citation type="submission" date="2024-06" db="EMBL/GenBank/DDBJ databases">
        <title>A chromosome-level genome assembly of beet webworm, Loxostege sticticalis.</title>
        <authorList>
            <person name="Zhang Y."/>
        </authorList>
    </citation>
    <scope>NUCLEOTIDE SEQUENCE [LARGE SCALE GENOMIC DNA]</scope>
    <source>
        <strain evidence="7">AQ026</strain>
        <tissue evidence="7">Whole body</tissue>
    </source>
</reference>
<evidence type="ECO:0000256" key="4">
    <source>
        <dbReference type="ARBA" id="ARBA00022989"/>
    </source>
</evidence>
<protein>
    <recommendedName>
        <fullName evidence="2">Transmembrane protein 267</fullName>
    </recommendedName>
</protein>
<dbReference type="EMBL" id="JBEUOH010000030">
    <property type="protein sequence ID" value="KAL0858543.1"/>
    <property type="molecule type" value="Genomic_DNA"/>
</dbReference>
<keyword evidence="5 6" id="KW-0472">Membrane</keyword>
<proteinExistence type="predicted"/>
<feature type="transmembrane region" description="Helical" evidence="6">
    <location>
        <begin position="103"/>
        <end position="124"/>
    </location>
</feature>
<evidence type="ECO:0000256" key="5">
    <source>
        <dbReference type="ARBA" id="ARBA00023136"/>
    </source>
</evidence>
<dbReference type="Proteomes" id="UP001549920">
    <property type="component" value="Unassembled WGS sequence"/>
</dbReference>
<comment type="subcellular location">
    <subcellularLocation>
        <location evidence="1">Membrane</location>
        <topology evidence="1">Multi-pass membrane protein</topology>
    </subcellularLocation>
</comment>
<evidence type="ECO:0000313" key="7">
    <source>
        <dbReference type="EMBL" id="KAL0858543.1"/>
    </source>
</evidence>
<evidence type="ECO:0000313" key="8">
    <source>
        <dbReference type="Proteomes" id="UP001549920"/>
    </source>
</evidence>
<evidence type="ECO:0000256" key="1">
    <source>
        <dbReference type="ARBA" id="ARBA00004141"/>
    </source>
</evidence>
<gene>
    <name evidence="7" type="ORF">ABMA27_012398</name>
</gene>
<feature type="transmembrane region" description="Helical" evidence="6">
    <location>
        <begin position="36"/>
        <end position="55"/>
    </location>
</feature>
<dbReference type="PANTHER" id="PTHR13628">
    <property type="entry name" value="TRANSMEMBRANE PROTEIN 267"/>
    <property type="match status" value="1"/>
</dbReference>
<keyword evidence="4 6" id="KW-1133">Transmembrane helix</keyword>
<dbReference type="InterPro" id="IPR026572">
    <property type="entry name" value="TMEM267"/>
</dbReference>
<name>A0ABR3H161_LOXSC</name>
<feature type="transmembrane region" description="Helical" evidence="6">
    <location>
        <begin position="61"/>
        <end position="82"/>
    </location>
</feature>
<sequence>MKFIKVFLTISLCIFALLGDYIVFKSKYSSSFPFRALSDSVVHAGVGLFSSLLFFTRDHSLTSNVCIYNVTLCTIASSVIDIDHFFVAKSIYLKDLSGLNQRGVFHCTTFWLLLTTILLSYTYFYKHVDAYISTWMLVVAFTSHHIRDANRRGLWCCPFGHTPPLPTNLYITLLATLPHLFSVMCAFMRPVIVKPSFDYSLIV</sequence>
<organism evidence="7 8">
    <name type="scientific">Loxostege sticticalis</name>
    <name type="common">Beet webworm moth</name>
    <dbReference type="NCBI Taxonomy" id="481309"/>
    <lineage>
        <taxon>Eukaryota</taxon>
        <taxon>Metazoa</taxon>
        <taxon>Ecdysozoa</taxon>
        <taxon>Arthropoda</taxon>
        <taxon>Hexapoda</taxon>
        <taxon>Insecta</taxon>
        <taxon>Pterygota</taxon>
        <taxon>Neoptera</taxon>
        <taxon>Endopterygota</taxon>
        <taxon>Lepidoptera</taxon>
        <taxon>Glossata</taxon>
        <taxon>Ditrysia</taxon>
        <taxon>Pyraloidea</taxon>
        <taxon>Crambidae</taxon>
        <taxon>Pyraustinae</taxon>
        <taxon>Loxostege</taxon>
    </lineage>
</organism>